<dbReference type="EMBL" id="JAVDYG010000001">
    <property type="protein sequence ID" value="MDR7361052.1"/>
    <property type="molecule type" value="Genomic_DNA"/>
</dbReference>
<gene>
    <name evidence="1" type="ORF">J2S63_000605</name>
</gene>
<evidence type="ECO:0008006" key="3">
    <source>
        <dbReference type="Google" id="ProtNLM"/>
    </source>
</evidence>
<proteinExistence type="predicted"/>
<sequence>MSTPSRSVTPESLGAWVVKASPAEGTVAELARRGFSTDWVSCVRPTYRADLVEPGQAVLLWVSGRSPTLPAGIHAHGTTTGRASYDGTTLRVPLRLEPVDPHVLRPELLDHPVLRGAEVLRMPAGGNPSYLRRAELDALLTGWPQLHR</sequence>
<dbReference type="Proteomes" id="UP001183648">
    <property type="component" value="Unassembled WGS sequence"/>
</dbReference>
<reference evidence="1 2" key="1">
    <citation type="submission" date="2023-07" db="EMBL/GenBank/DDBJ databases">
        <title>Sequencing the genomes of 1000 actinobacteria strains.</title>
        <authorList>
            <person name="Klenk H.-P."/>
        </authorList>
    </citation>
    <scope>NUCLEOTIDE SEQUENCE [LARGE SCALE GENOMIC DNA]</scope>
    <source>
        <strain evidence="1 2">DSM 19426</strain>
    </source>
</reference>
<accession>A0ABU2BQY1</accession>
<dbReference type="RefSeq" id="WP_310298443.1">
    <property type="nucleotide sequence ID" value="NZ_BAAAPS010000002.1"/>
</dbReference>
<protein>
    <recommendedName>
        <fullName evidence="3">EVE domain-containing protein</fullName>
    </recommendedName>
</protein>
<comment type="caution">
    <text evidence="1">The sequence shown here is derived from an EMBL/GenBank/DDBJ whole genome shotgun (WGS) entry which is preliminary data.</text>
</comment>
<evidence type="ECO:0000313" key="1">
    <source>
        <dbReference type="EMBL" id="MDR7361052.1"/>
    </source>
</evidence>
<organism evidence="1 2">
    <name type="scientific">Nocardioides marmoribigeumensis</name>
    <dbReference type="NCBI Taxonomy" id="433649"/>
    <lineage>
        <taxon>Bacteria</taxon>
        <taxon>Bacillati</taxon>
        <taxon>Actinomycetota</taxon>
        <taxon>Actinomycetes</taxon>
        <taxon>Propionibacteriales</taxon>
        <taxon>Nocardioidaceae</taxon>
        <taxon>Nocardioides</taxon>
    </lineage>
</organism>
<evidence type="ECO:0000313" key="2">
    <source>
        <dbReference type="Proteomes" id="UP001183648"/>
    </source>
</evidence>
<name>A0ABU2BQY1_9ACTN</name>
<keyword evidence="2" id="KW-1185">Reference proteome</keyword>